<dbReference type="InterPro" id="IPR046619">
    <property type="entry name" value="DUF6732"/>
</dbReference>
<feature type="chain" id="PRO_5015357567" evidence="2">
    <location>
        <begin position="19"/>
        <end position="75"/>
    </location>
</feature>
<name>A0A2R8ARN7_9RHOB</name>
<keyword evidence="2" id="KW-0732">Signal</keyword>
<dbReference type="Pfam" id="PF20506">
    <property type="entry name" value="DUF6732"/>
    <property type="match status" value="1"/>
</dbReference>
<dbReference type="Proteomes" id="UP000244911">
    <property type="component" value="Unassembled WGS sequence"/>
</dbReference>
<keyword evidence="1" id="KW-0812">Transmembrane</keyword>
<dbReference type="RefSeq" id="WP_108857634.1">
    <property type="nucleotide sequence ID" value="NZ_OMOI01000002.1"/>
</dbReference>
<keyword evidence="1" id="KW-1133">Transmembrane helix</keyword>
<gene>
    <name evidence="3" type="ORF">ALP8811_02559</name>
</gene>
<evidence type="ECO:0000256" key="2">
    <source>
        <dbReference type="SAM" id="SignalP"/>
    </source>
</evidence>
<evidence type="ECO:0000313" key="4">
    <source>
        <dbReference type="Proteomes" id="UP000244911"/>
    </source>
</evidence>
<feature type="signal peptide" evidence="2">
    <location>
        <begin position="1"/>
        <end position="18"/>
    </location>
</feature>
<evidence type="ECO:0000313" key="3">
    <source>
        <dbReference type="EMBL" id="SPF78630.1"/>
    </source>
</evidence>
<reference evidence="3 4" key="1">
    <citation type="submission" date="2018-03" db="EMBL/GenBank/DDBJ databases">
        <authorList>
            <person name="Keele B.F."/>
        </authorList>
    </citation>
    <scope>NUCLEOTIDE SEQUENCE [LARGE SCALE GENOMIC DNA]</scope>
    <source>
        <strain evidence="3 4">CECT 8811</strain>
    </source>
</reference>
<keyword evidence="4" id="KW-1185">Reference proteome</keyword>
<dbReference type="EMBL" id="OMOI01000002">
    <property type="protein sequence ID" value="SPF78630.1"/>
    <property type="molecule type" value="Genomic_DNA"/>
</dbReference>
<keyword evidence="1" id="KW-0472">Membrane</keyword>
<organism evidence="3 4">
    <name type="scientific">Aliiroseovarius pelagivivens</name>
    <dbReference type="NCBI Taxonomy" id="1639690"/>
    <lineage>
        <taxon>Bacteria</taxon>
        <taxon>Pseudomonadati</taxon>
        <taxon>Pseudomonadota</taxon>
        <taxon>Alphaproteobacteria</taxon>
        <taxon>Rhodobacterales</taxon>
        <taxon>Paracoccaceae</taxon>
        <taxon>Aliiroseovarius</taxon>
    </lineage>
</organism>
<protein>
    <submittedName>
        <fullName evidence="3">Uncharacterized protein</fullName>
    </submittedName>
</protein>
<sequence>MTRFALVVLGLLAGPAIAHPSHIGDVAGHDHIGAIILIGLAAGIGLWAALKGQKGKDADAEELEAEGVNEEPQEA</sequence>
<evidence type="ECO:0000256" key="1">
    <source>
        <dbReference type="SAM" id="Phobius"/>
    </source>
</evidence>
<accession>A0A2R8ARN7</accession>
<proteinExistence type="predicted"/>
<dbReference type="AlphaFoldDB" id="A0A2R8ARN7"/>
<feature type="transmembrane region" description="Helical" evidence="1">
    <location>
        <begin position="28"/>
        <end position="50"/>
    </location>
</feature>